<evidence type="ECO:0000313" key="4">
    <source>
        <dbReference type="Proteomes" id="UP000078503"/>
    </source>
</evidence>
<dbReference type="AlphaFoldDB" id="A0A178K2R0"/>
<feature type="chain" id="PRO_5008089896" description="Ice-binding protein C-terminal domain-containing protein" evidence="1">
    <location>
        <begin position="22"/>
        <end position="191"/>
    </location>
</feature>
<feature type="domain" description="Ice-binding protein C-terminal" evidence="2">
    <location>
        <begin position="167"/>
        <end position="188"/>
    </location>
</feature>
<evidence type="ECO:0000259" key="2">
    <source>
        <dbReference type="Pfam" id="PF07589"/>
    </source>
</evidence>
<dbReference type="InterPro" id="IPR008979">
    <property type="entry name" value="Galactose-bd-like_sf"/>
</dbReference>
<dbReference type="InterPro" id="IPR022472">
    <property type="entry name" value="VPLPA-CTERM"/>
</dbReference>
<dbReference type="NCBIfam" id="TIGR02595">
    <property type="entry name" value="PEP_CTERM"/>
    <property type="match status" value="1"/>
</dbReference>
<evidence type="ECO:0000256" key="1">
    <source>
        <dbReference type="SAM" id="SignalP"/>
    </source>
</evidence>
<dbReference type="InterPro" id="IPR013424">
    <property type="entry name" value="Ice-binding_C"/>
</dbReference>
<dbReference type="NCBIfam" id="TIGR03370">
    <property type="entry name" value="VPLPA-CTERM"/>
    <property type="match status" value="1"/>
</dbReference>
<dbReference type="Gene3D" id="2.60.120.260">
    <property type="entry name" value="Galactose-binding domain-like"/>
    <property type="match status" value="1"/>
</dbReference>
<sequence>MNSIKGLVIASLAALSLNANAGLMGVSEIVIKNSNDLWIQISEVIATETGTGNDLALSSAGATASGTGNWSPTSSPDKAIDGAGPLDYPFMYHSDGKGPSEFLKIVLGSPSELDSLSIFGRTGCCASRDVFDVYLYNDKQELLFNGEKYSAYNQQHMVTIDLPDTDIPEPASIGLMVLGLAGLGLARRKKA</sequence>
<dbReference type="OrthoDB" id="5829625at2"/>
<reference evidence="3 4" key="1">
    <citation type="submission" date="2016-03" db="EMBL/GenBank/DDBJ databases">
        <title>Photobacterium proteolyticum sp. nov. a protease producing bacterium isolated from ocean sediments of Laizhou Bay.</title>
        <authorList>
            <person name="Li Y."/>
        </authorList>
    </citation>
    <scope>NUCLEOTIDE SEQUENCE [LARGE SCALE GENOMIC DNA]</scope>
    <source>
        <strain evidence="3 4">R-40508</strain>
    </source>
</reference>
<keyword evidence="1" id="KW-0732">Signal</keyword>
<feature type="signal peptide" evidence="1">
    <location>
        <begin position="1"/>
        <end position="21"/>
    </location>
</feature>
<organism evidence="3 4">
    <name type="scientific">Photobacterium jeanii</name>
    <dbReference type="NCBI Taxonomy" id="858640"/>
    <lineage>
        <taxon>Bacteria</taxon>
        <taxon>Pseudomonadati</taxon>
        <taxon>Pseudomonadota</taxon>
        <taxon>Gammaproteobacteria</taxon>
        <taxon>Vibrionales</taxon>
        <taxon>Vibrionaceae</taxon>
        <taxon>Photobacterium</taxon>
    </lineage>
</organism>
<evidence type="ECO:0000313" key="3">
    <source>
        <dbReference type="EMBL" id="OAN11002.1"/>
    </source>
</evidence>
<dbReference type="Proteomes" id="UP000078503">
    <property type="component" value="Unassembled WGS sequence"/>
</dbReference>
<dbReference type="SUPFAM" id="SSF49785">
    <property type="entry name" value="Galactose-binding domain-like"/>
    <property type="match status" value="1"/>
</dbReference>
<keyword evidence="4" id="KW-1185">Reference proteome</keyword>
<comment type="caution">
    <text evidence="3">The sequence shown here is derived from an EMBL/GenBank/DDBJ whole genome shotgun (WGS) entry which is preliminary data.</text>
</comment>
<accession>A0A178K2R0</accession>
<proteinExistence type="predicted"/>
<gene>
    <name evidence="3" type="ORF">A3K86_18675</name>
</gene>
<name>A0A178K2R0_9GAMM</name>
<dbReference type="EMBL" id="LVHF01000033">
    <property type="protein sequence ID" value="OAN11002.1"/>
    <property type="molecule type" value="Genomic_DNA"/>
</dbReference>
<protein>
    <recommendedName>
        <fullName evidence="2">Ice-binding protein C-terminal domain-containing protein</fullName>
    </recommendedName>
</protein>
<dbReference type="RefSeq" id="WP_068334921.1">
    <property type="nucleotide sequence ID" value="NZ_LVHF01000033.1"/>
</dbReference>
<dbReference type="Pfam" id="PF07589">
    <property type="entry name" value="PEP-CTERM"/>
    <property type="match status" value="1"/>
</dbReference>